<evidence type="ECO:0000313" key="4">
    <source>
        <dbReference type="Proteomes" id="UP000007014"/>
    </source>
</evidence>
<feature type="region of interest" description="Disordered" evidence="2">
    <location>
        <begin position="122"/>
        <end position="180"/>
    </location>
</feature>
<feature type="compositionally biased region" description="Low complexity" evidence="2">
    <location>
        <begin position="75"/>
        <end position="89"/>
    </location>
</feature>
<reference evidence="3 4" key="2">
    <citation type="journal article" date="2007" name="BMC Biol.">
        <title>A 100%-complete sequence reveals unusually simple genomic features in the hot-spring red alga Cyanidioschyzon merolae.</title>
        <authorList>
            <person name="Nozaki H."/>
            <person name="Takano H."/>
            <person name="Misumi O."/>
            <person name="Terasawa K."/>
            <person name="Matsuzaki M."/>
            <person name="Maruyama S."/>
            <person name="Nishida K."/>
            <person name="Yagisawa F."/>
            <person name="Yoshida Y."/>
            <person name="Fujiwara T."/>
            <person name="Takio S."/>
            <person name="Tamura K."/>
            <person name="Chung S.J."/>
            <person name="Nakamura S."/>
            <person name="Kuroiwa H."/>
            <person name="Tanaka K."/>
            <person name="Sato N."/>
            <person name="Kuroiwa T."/>
        </authorList>
    </citation>
    <scope>NUCLEOTIDE SEQUENCE [LARGE SCALE GENOMIC DNA]</scope>
    <source>
        <strain evidence="3 4">10D</strain>
    </source>
</reference>
<dbReference type="OrthoDB" id="10549316at2759"/>
<feature type="region of interest" description="Disordered" evidence="2">
    <location>
        <begin position="1"/>
        <end position="24"/>
    </location>
</feature>
<evidence type="ECO:0000256" key="2">
    <source>
        <dbReference type="SAM" id="MobiDB-lite"/>
    </source>
</evidence>
<dbReference type="Proteomes" id="UP000007014">
    <property type="component" value="Chromosome 17"/>
</dbReference>
<feature type="compositionally biased region" description="Polar residues" evidence="2">
    <location>
        <begin position="13"/>
        <end position="24"/>
    </location>
</feature>
<feature type="compositionally biased region" description="Basic and acidic residues" evidence="2">
    <location>
        <begin position="196"/>
        <end position="205"/>
    </location>
</feature>
<organism evidence="3 4">
    <name type="scientific">Cyanidioschyzon merolae (strain NIES-3377 / 10D)</name>
    <name type="common">Unicellular red alga</name>
    <dbReference type="NCBI Taxonomy" id="280699"/>
    <lineage>
        <taxon>Eukaryota</taxon>
        <taxon>Rhodophyta</taxon>
        <taxon>Bangiophyceae</taxon>
        <taxon>Cyanidiales</taxon>
        <taxon>Cyanidiaceae</taxon>
        <taxon>Cyanidioschyzon</taxon>
    </lineage>
</organism>
<feature type="region of interest" description="Disordered" evidence="2">
    <location>
        <begin position="56"/>
        <end position="91"/>
    </location>
</feature>
<sequence>MRASAPPNKENEAPTQTITGSASLGSAWGRVEACPPGDALQQLEQILLERKLLPTGTAVDSSKQPPILRRRYRSDGNAGAASGPGSSIATNRRAQRAFRNPLGETQCDQIAASWRQRIAKDQANGTAKTPPVRKMLFGPVQAPPPATQQQQRQECAMSTPSGQASSPEPTPRSAGSTSYHQRVTANFPQCTSNKEHNALQSERQEAPYASREPFGHPPPATVLTDTSLLELENQIANLLESKCSAEEELSRLQLQCQRSQNENRQLRLQIARLEGALETKSEHWRTVRDELEETRRQYGALRQEHEHTQILLQNALQEKQRAQQERESLEAQLKQVRHTAEAENAQREQLYERELCKLHTACARQERVIDELQRRWLRLNAMLQDLFASETDEEGASPHWSTPVRDARPPYSRHDTGAERSPHRS</sequence>
<gene>
    <name evidence="3" type="ORF">CYME_CMQ434C</name>
</gene>
<feature type="region of interest" description="Disordered" evidence="2">
    <location>
        <begin position="389"/>
        <end position="425"/>
    </location>
</feature>
<dbReference type="EMBL" id="AP006499">
    <property type="protein sequence ID" value="BAM82268.1"/>
    <property type="molecule type" value="Genomic_DNA"/>
</dbReference>
<keyword evidence="4" id="KW-1185">Reference proteome</keyword>
<protein>
    <submittedName>
        <fullName evidence="3">Uncharacterized protein</fullName>
    </submittedName>
</protein>
<proteinExistence type="predicted"/>
<dbReference type="KEGG" id="cme:CYME_CMQ434C"/>
<feature type="compositionally biased region" description="Polar residues" evidence="2">
    <location>
        <begin position="156"/>
        <end position="180"/>
    </location>
</feature>
<accession>M1VKY8</accession>
<feature type="coiled-coil region" evidence="1">
    <location>
        <begin position="249"/>
        <end position="353"/>
    </location>
</feature>
<dbReference type="AlphaFoldDB" id="M1VKY8"/>
<feature type="compositionally biased region" description="Basic and acidic residues" evidence="2">
    <location>
        <begin position="405"/>
        <end position="425"/>
    </location>
</feature>
<evidence type="ECO:0000313" key="3">
    <source>
        <dbReference type="EMBL" id="BAM82268.1"/>
    </source>
</evidence>
<evidence type="ECO:0000256" key="1">
    <source>
        <dbReference type="SAM" id="Coils"/>
    </source>
</evidence>
<feature type="region of interest" description="Disordered" evidence="2">
    <location>
        <begin position="196"/>
        <end position="222"/>
    </location>
</feature>
<dbReference type="GeneID" id="16996498"/>
<name>M1VKY8_CYAM1</name>
<reference evidence="3 4" key="1">
    <citation type="journal article" date="2004" name="Nature">
        <title>Genome sequence of the ultrasmall unicellular red alga Cyanidioschyzon merolae 10D.</title>
        <authorList>
            <person name="Matsuzaki M."/>
            <person name="Misumi O."/>
            <person name="Shin-i T."/>
            <person name="Maruyama S."/>
            <person name="Takahara M."/>
            <person name="Miyagishima S."/>
            <person name="Mori T."/>
            <person name="Nishida K."/>
            <person name="Yagisawa F."/>
            <person name="Nishida K."/>
            <person name="Yoshida Y."/>
            <person name="Nishimura Y."/>
            <person name="Nakao S."/>
            <person name="Kobayashi T."/>
            <person name="Momoyama Y."/>
            <person name="Higashiyama T."/>
            <person name="Minoda A."/>
            <person name="Sano M."/>
            <person name="Nomoto H."/>
            <person name="Oishi K."/>
            <person name="Hayashi H."/>
            <person name="Ohta F."/>
            <person name="Nishizaka S."/>
            <person name="Haga S."/>
            <person name="Miura S."/>
            <person name="Morishita T."/>
            <person name="Kabeya Y."/>
            <person name="Terasawa K."/>
            <person name="Suzuki Y."/>
            <person name="Ishii Y."/>
            <person name="Asakawa S."/>
            <person name="Takano H."/>
            <person name="Ohta N."/>
            <person name="Kuroiwa H."/>
            <person name="Tanaka K."/>
            <person name="Shimizu N."/>
            <person name="Sugano S."/>
            <person name="Sato N."/>
            <person name="Nozaki H."/>
            <person name="Ogasawara N."/>
            <person name="Kohara Y."/>
            <person name="Kuroiwa T."/>
        </authorList>
    </citation>
    <scope>NUCLEOTIDE SEQUENCE [LARGE SCALE GENOMIC DNA]</scope>
    <source>
        <strain evidence="3 4">10D</strain>
    </source>
</reference>
<dbReference type="Gramene" id="CMQ434CT">
    <property type="protein sequence ID" value="CMQ434CT"/>
    <property type="gene ID" value="CMQ434C"/>
</dbReference>
<keyword evidence="1" id="KW-0175">Coiled coil</keyword>
<dbReference type="RefSeq" id="XP_005538304.1">
    <property type="nucleotide sequence ID" value="XM_005538247.1"/>
</dbReference>
<dbReference type="HOGENOM" id="CLU_646205_0_0_1"/>